<proteinExistence type="predicted"/>
<evidence type="ECO:0000313" key="2">
    <source>
        <dbReference type="Proteomes" id="UP000196074"/>
    </source>
</evidence>
<dbReference type="Proteomes" id="UP000196074">
    <property type="component" value="Unassembled WGS sequence"/>
</dbReference>
<dbReference type="AlphaFoldDB" id="A0A1Y4QNI8"/>
<comment type="caution">
    <text evidence="1">The sequence shown here is derived from an EMBL/GenBank/DDBJ whole genome shotgun (WGS) entry which is preliminary data.</text>
</comment>
<sequence length="106" mass="12336">MVLEESIALKEWLEKQLLATEKLGSPGELLGRKDGFSEILLKLKEFDLNNGFEKRLQETLESYQWQIHNQPLLETPYVYGKKRAYLATIDFVQKINHQDTIPSSKN</sequence>
<protein>
    <submittedName>
        <fullName evidence="1">Uncharacterized protein</fullName>
    </submittedName>
</protein>
<evidence type="ECO:0000313" key="1">
    <source>
        <dbReference type="EMBL" id="OUQ06876.1"/>
    </source>
</evidence>
<dbReference type="EMBL" id="NFLC01000072">
    <property type="protein sequence ID" value="OUQ06876.1"/>
    <property type="molecule type" value="Genomic_DNA"/>
</dbReference>
<organism evidence="1 2">
    <name type="scientific">Enterococcus cecorum</name>
    <dbReference type="NCBI Taxonomy" id="44008"/>
    <lineage>
        <taxon>Bacteria</taxon>
        <taxon>Bacillati</taxon>
        <taxon>Bacillota</taxon>
        <taxon>Bacilli</taxon>
        <taxon>Lactobacillales</taxon>
        <taxon>Enterococcaceae</taxon>
        <taxon>Enterococcus</taxon>
    </lineage>
</organism>
<accession>A0A1Y4QNI8</accession>
<gene>
    <name evidence="1" type="ORF">B5E88_12415</name>
</gene>
<reference evidence="2" key="1">
    <citation type="submission" date="2017-04" db="EMBL/GenBank/DDBJ databases">
        <title>Function of individual gut microbiota members based on whole genome sequencing of pure cultures obtained from chicken caecum.</title>
        <authorList>
            <person name="Medvecky M."/>
            <person name="Cejkova D."/>
            <person name="Polansky O."/>
            <person name="Karasova D."/>
            <person name="Kubasova T."/>
            <person name="Cizek A."/>
            <person name="Rychlik I."/>
        </authorList>
    </citation>
    <scope>NUCLEOTIDE SEQUENCE [LARGE SCALE GENOMIC DNA]</scope>
    <source>
        <strain evidence="2">An144</strain>
    </source>
</reference>
<name>A0A1Y4QNI8_9ENTE</name>
<dbReference type="RefSeq" id="WP_087216397.1">
    <property type="nucleotide sequence ID" value="NZ_NFLC01000072.1"/>
</dbReference>